<accession>A0ABP7XNH7</accession>
<proteinExistence type="predicted"/>
<sequence>MPTKSLTLPRALGAAAVVAVAVAATTTAAPPPAGAAFTPAEWSCTPSVVAPYTATVPVTISNVVRKNKFDGTIAAVAAKITTSVTAGSFPGTFGFYASNPFGSTTATPVVSTTAQRGNNSLSLFPPNDTHTSGWVAFDPDPGSKFCAASAVVP</sequence>
<evidence type="ECO:0000256" key="1">
    <source>
        <dbReference type="SAM" id="SignalP"/>
    </source>
</evidence>
<reference evidence="3" key="1">
    <citation type="journal article" date="2019" name="Int. J. Syst. Evol. Microbiol.">
        <title>The Global Catalogue of Microorganisms (GCM) 10K type strain sequencing project: providing services to taxonomists for standard genome sequencing and annotation.</title>
        <authorList>
            <consortium name="The Broad Institute Genomics Platform"/>
            <consortium name="The Broad Institute Genome Sequencing Center for Infectious Disease"/>
            <person name="Wu L."/>
            <person name="Ma J."/>
        </authorList>
    </citation>
    <scope>NUCLEOTIDE SEQUENCE [LARGE SCALE GENOMIC DNA]</scope>
    <source>
        <strain evidence="3">JCM 16703</strain>
    </source>
</reference>
<feature type="signal peptide" evidence="1">
    <location>
        <begin position="1"/>
        <end position="35"/>
    </location>
</feature>
<feature type="chain" id="PRO_5046651983" description="Secreted protein" evidence="1">
    <location>
        <begin position="36"/>
        <end position="153"/>
    </location>
</feature>
<organism evidence="2 3">
    <name type="scientific">Nocardioides fonticola</name>
    <dbReference type="NCBI Taxonomy" id="450363"/>
    <lineage>
        <taxon>Bacteria</taxon>
        <taxon>Bacillati</taxon>
        <taxon>Actinomycetota</taxon>
        <taxon>Actinomycetes</taxon>
        <taxon>Propionibacteriales</taxon>
        <taxon>Nocardioidaceae</taxon>
        <taxon>Nocardioides</taxon>
    </lineage>
</organism>
<keyword evidence="3" id="KW-1185">Reference proteome</keyword>
<evidence type="ECO:0008006" key="4">
    <source>
        <dbReference type="Google" id="ProtNLM"/>
    </source>
</evidence>
<dbReference type="Proteomes" id="UP001501495">
    <property type="component" value="Unassembled WGS sequence"/>
</dbReference>
<evidence type="ECO:0000313" key="2">
    <source>
        <dbReference type="EMBL" id="GAA4122193.1"/>
    </source>
</evidence>
<name>A0ABP7XNH7_9ACTN</name>
<dbReference type="RefSeq" id="WP_344734049.1">
    <property type="nucleotide sequence ID" value="NZ_BAAAZH010000020.1"/>
</dbReference>
<keyword evidence="1" id="KW-0732">Signal</keyword>
<gene>
    <name evidence="2" type="ORF">GCM10022215_27820</name>
</gene>
<protein>
    <recommendedName>
        <fullName evidence="4">Secreted protein</fullName>
    </recommendedName>
</protein>
<evidence type="ECO:0000313" key="3">
    <source>
        <dbReference type="Proteomes" id="UP001501495"/>
    </source>
</evidence>
<comment type="caution">
    <text evidence="2">The sequence shown here is derived from an EMBL/GenBank/DDBJ whole genome shotgun (WGS) entry which is preliminary data.</text>
</comment>
<dbReference type="EMBL" id="BAAAZH010000020">
    <property type="protein sequence ID" value="GAA4122193.1"/>
    <property type="molecule type" value="Genomic_DNA"/>
</dbReference>